<protein>
    <submittedName>
        <fullName evidence="1">Spore coat assemly protein</fullName>
    </submittedName>
</protein>
<gene>
    <name evidence="1" type="ORF">SAMN05216352_11643</name>
</gene>
<dbReference type="RefSeq" id="WP_091587525.1">
    <property type="nucleotide sequence ID" value="NZ_FNDU01000016.1"/>
</dbReference>
<dbReference type="STRING" id="930129.SAMN05216352_11643"/>
<dbReference type="AlphaFoldDB" id="A0A1G8PWC3"/>
<proteinExistence type="predicted"/>
<sequence>MELKVGDLVARYSYDCDIVFRITAIDQNKAELAGEELRLAADAPLEDLKKVDDEERRTHEKNAREKEECSYRLFRQEARLMKERNEHEATEGYKEKASYFEMRGRVLHLDGDPYYLAKCTALYERLGIPVYGVHIPEKEMPDQIASLLHMVRPDILVITGHDAFIPSRGAENDLKAYRHSKVFGQTVREARKVVPQLDQLIIFAGACQSYFEWLLKAGSNFASSPERVNIHALDPVYIAAKVSLTPFMDRIGVLQLIRHTLTGQEGLGGLETKGVLRKGLPWKEDHSFSNEIDE</sequence>
<keyword evidence="2" id="KW-1185">Reference proteome</keyword>
<organism evidence="1 2">
    <name type="scientific">Alteribacillus bidgolensis</name>
    <dbReference type="NCBI Taxonomy" id="930129"/>
    <lineage>
        <taxon>Bacteria</taxon>
        <taxon>Bacillati</taxon>
        <taxon>Bacillota</taxon>
        <taxon>Bacilli</taxon>
        <taxon>Bacillales</taxon>
        <taxon>Bacillaceae</taxon>
        <taxon>Alteribacillus</taxon>
    </lineage>
</organism>
<dbReference type="OrthoDB" id="9785306at2"/>
<dbReference type="InterPro" id="IPR008764">
    <property type="entry name" value="Peptidase_U57"/>
</dbReference>
<accession>A0A1G8PWC3</accession>
<evidence type="ECO:0000313" key="1">
    <source>
        <dbReference type="EMBL" id="SDI96525.1"/>
    </source>
</evidence>
<dbReference type="PIRSF" id="PIRSF011575">
    <property type="entry name" value="YabG"/>
    <property type="match status" value="1"/>
</dbReference>
<reference evidence="1 2" key="1">
    <citation type="submission" date="2016-10" db="EMBL/GenBank/DDBJ databases">
        <authorList>
            <person name="de Groot N.N."/>
        </authorList>
    </citation>
    <scope>NUCLEOTIDE SEQUENCE [LARGE SCALE GENOMIC DNA]</scope>
    <source>
        <strain evidence="2">P4B,CCM 7963,CECT 7998,DSM 25260,IBRC-M 10614,KCTC 13821</strain>
    </source>
</reference>
<evidence type="ECO:0000313" key="2">
    <source>
        <dbReference type="Proteomes" id="UP000199017"/>
    </source>
</evidence>
<name>A0A1G8PWC3_9BACI</name>
<dbReference type="Proteomes" id="UP000199017">
    <property type="component" value="Unassembled WGS sequence"/>
</dbReference>
<dbReference type="NCBIfam" id="TIGR02855">
    <property type="entry name" value="spore_yabG"/>
    <property type="match status" value="1"/>
</dbReference>
<dbReference type="Pfam" id="PF05582">
    <property type="entry name" value="Peptidase_U57"/>
    <property type="match status" value="1"/>
</dbReference>
<dbReference type="EMBL" id="FNDU01000016">
    <property type="protein sequence ID" value="SDI96525.1"/>
    <property type="molecule type" value="Genomic_DNA"/>
</dbReference>